<dbReference type="SUPFAM" id="SSF52743">
    <property type="entry name" value="Subtilisin-like"/>
    <property type="match status" value="1"/>
</dbReference>
<dbReference type="PROSITE" id="PS00138">
    <property type="entry name" value="SUBTILASE_SER"/>
    <property type="match status" value="1"/>
</dbReference>
<feature type="domain" description="Peptidase C-terminal archaeal/bacterial" evidence="9">
    <location>
        <begin position="902"/>
        <end position="970"/>
    </location>
</feature>
<dbReference type="Pfam" id="PF04151">
    <property type="entry name" value="PPC"/>
    <property type="match status" value="2"/>
</dbReference>
<dbReference type="PROSITE" id="PS00136">
    <property type="entry name" value="SUBTILASE_ASP"/>
    <property type="match status" value="1"/>
</dbReference>
<dbReference type="InterPro" id="IPR023827">
    <property type="entry name" value="Peptidase_S8_Asp-AS"/>
</dbReference>
<feature type="region of interest" description="Disordered" evidence="7">
    <location>
        <begin position="1"/>
        <end position="60"/>
    </location>
</feature>
<dbReference type="Gene3D" id="3.40.50.200">
    <property type="entry name" value="Peptidase S8/S53 domain"/>
    <property type="match status" value="1"/>
</dbReference>
<feature type="region of interest" description="Disordered" evidence="7">
    <location>
        <begin position="625"/>
        <end position="650"/>
    </location>
</feature>
<evidence type="ECO:0000259" key="9">
    <source>
        <dbReference type="Pfam" id="PF04151"/>
    </source>
</evidence>
<dbReference type="Gene3D" id="2.60.120.380">
    <property type="match status" value="7"/>
</dbReference>
<accession>A0A1H3EYK2</accession>
<dbReference type="GO" id="GO:0006508">
    <property type="term" value="P:proteolysis"/>
    <property type="evidence" value="ECO:0007669"/>
    <property type="project" value="UniProtKB-KW"/>
</dbReference>
<evidence type="ECO:0000313" key="11">
    <source>
        <dbReference type="Proteomes" id="UP000199118"/>
    </source>
</evidence>
<dbReference type="InterPro" id="IPR007280">
    <property type="entry name" value="Peptidase_C_arc/bac"/>
</dbReference>
<dbReference type="PANTHER" id="PTHR43806">
    <property type="entry name" value="PEPTIDASE S8"/>
    <property type="match status" value="1"/>
</dbReference>
<dbReference type="PRINTS" id="PR00313">
    <property type="entry name" value="CABNDNGRPT"/>
</dbReference>
<keyword evidence="4 5" id="KW-0720">Serine protease</keyword>
<feature type="compositionally biased region" description="Basic and acidic residues" evidence="7">
    <location>
        <begin position="629"/>
        <end position="642"/>
    </location>
</feature>
<evidence type="ECO:0000256" key="6">
    <source>
        <dbReference type="RuleBase" id="RU003355"/>
    </source>
</evidence>
<dbReference type="InterPro" id="IPR015500">
    <property type="entry name" value="Peptidase_S8_subtilisin-rel"/>
</dbReference>
<evidence type="ECO:0000313" key="10">
    <source>
        <dbReference type="EMBL" id="SDX83039.1"/>
    </source>
</evidence>
<dbReference type="InterPro" id="IPR011049">
    <property type="entry name" value="Serralysin-like_metalloprot_C"/>
</dbReference>
<dbReference type="GO" id="GO:0005615">
    <property type="term" value="C:extracellular space"/>
    <property type="evidence" value="ECO:0007669"/>
    <property type="project" value="TreeGrafter"/>
</dbReference>
<proteinExistence type="inferred from homology"/>
<dbReference type="PRINTS" id="PR00723">
    <property type="entry name" value="SUBTILISIN"/>
</dbReference>
<comment type="similarity">
    <text evidence="1 5 6">Belongs to the peptidase S8 family.</text>
</comment>
<feature type="compositionally biased region" description="Gly residues" evidence="7">
    <location>
        <begin position="38"/>
        <end position="60"/>
    </location>
</feature>
<dbReference type="STRING" id="356660.SAMN05444336_11124"/>
<feature type="active site" description="Charge relay system" evidence="5">
    <location>
        <position position="196"/>
    </location>
</feature>
<dbReference type="PANTHER" id="PTHR43806:SF11">
    <property type="entry name" value="CEREVISIN-RELATED"/>
    <property type="match status" value="1"/>
</dbReference>
<protein>
    <submittedName>
        <fullName evidence="10">Type I secretion C-terminal target domain (VC_A0849 subclass)</fullName>
    </submittedName>
</protein>
<dbReference type="InterPro" id="IPR001343">
    <property type="entry name" value="Hemolysn_Ca-bd"/>
</dbReference>
<feature type="active site" description="Charge relay system" evidence="5">
    <location>
        <position position="423"/>
    </location>
</feature>
<dbReference type="InterPro" id="IPR018511">
    <property type="entry name" value="Hemolysin-typ_Ca-bd_CS"/>
</dbReference>
<dbReference type="Gene3D" id="2.150.10.10">
    <property type="entry name" value="Serralysin-like metalloprotease, C-terminal"/>
    <property type="match status" value="1"/>
</dbReference>
<evidence type="ECO:0000256" key="2">
    <source>
        <dbReference type="ARBA" id="ARBA00022670"/>
    </source>
</evidence>
<evidence type="ECO:0000256" key="1">
    <source>
        <dbReference type="ARBA" id="ARBA00011073"/>
    </source>
</evidence>
<reference evidence="10 11" key="1">
    <citation type="submission" date="2016-10" db="EMBL/GenBank/DDBJ databases">
        <authorList>
            <person name="de Groot N.N."/>
        </authorList>
    </citation>
    <scope>NUCLEOTIDE SEQUENCE [LARGE SCALE GENOMIC DNA]</scope>
    <source>
        <strain evidence="10 11">DSM 17890</strain>
    </source>
</reference>
<dbReference type="Pfam" id="PF00082">
    <property type="entry name" value="Peptidase_S8"/>
    <property type="match status" value="1"/>
</dbReference>
<keyword evidence="11" id="KW-1185">Reference proteome</keyword>
<keyword evidence="2 5" id="KW-0645">Protease</keyword>
<feature type="active site" description="Charge relay system" evidence="5">
    <location>
        <position position="239"/>
    </location>
</feature>
<feature type="domain" description="Peptidase C-terminal archaeal/bacterial" evidence="9">
    <location>
        <begin position="537"/>
        <end position="607"/>
    </location>
</feature>
<dbReference type="SUPFAM" id="SSF51120">
    <property type="entry name" value="beta-Roll"/>
    <property type="match status" value="1"/>
</dbReference>
<feature type="domain" description="Peptidase S8/S53" evidence="8">
    <location>
        <begin position="187"/>
        <end position="466"/>
    </location>
</feature>
<dbReference type="PROSITE" id="PS00330">
    <property type="entry name" value="HEMOLYSIN_CALCIUM"/>
    <property type="match status" value="3"/>
</dbReference>
<evidence type="ECO:0000256" key="4">
    <source>
        <dbReference type="ARBA" id="ARBA00022825"/>
    </source>
</evidence>
<dbReference type="GO" id="GO:0005509">
    <property type="term" value="F:calcium ion binding"/>
    <property type="evidence" value="ECO:0007669"/>
    <property type="project" value="InterPro"/>
</dbReference>
<dbReference type="InterPro" id="IPR022398">
    <property type="entry name" value="Peptidase_S8_His-AS"/>
</dbReference>
<feature type="region of interest" description="Disordered" evidence="7">
    <location>
        <begin position="499"/>
        <end position="533"/>
    </location>
</feature>
<dbReference type="GO" id="GO:0004252">
    <property type="term" value="F:serine-type endopeptidase activity"/>
    <property type="evidence" value="ECO:0007669"/>
    <property type="project" value="UniProtKB-UniRule"/>
</dbReference>
<dbReference type="Pfam" id="PF00353">
    <property type="entry name" value="HemolysinCabind"/>
    <property type="match status" value="1"/>
</dbReference>
<gene>
    <name evidence="10" type="ORF">SAMN05444336_11124</name>
</gene>
<sequence length="1347" mass="137821">MRGRGGADELDGRGGRDRLLGGRGDDDLNGGRGADRLNGGGGDDVLAGGGGRDQLTGGRGGDSFVFGGRWGADTITDFDASQGDRIDLTATSIDFTDLVITQTDDGARIQVGRNSILLRGVDATEVDASMFRFEGGKSGTDTTDSGSDDKVSTNTGPTQIGVQSNAAADLAGVAAMRADARFSGIDGSGYTVAVLDTGIDLNHAAFGADANGDGVSDRIVFAQDFSSDRDGSADDVQGHGSHVASIVGSETAAYRGVAPGADIAALQVLDNSGSGGMAGIESALRWVIDNAAAYNIVAVNMSLGGGDNVSATRTNGALGDEFAALNALGVITTVAAGNDFFTHQTAGVSSIAADPNALAVGAVWSGDFGRVDFGSGAKDFTTGADRVTSFSQRSASMGEIFAPGAMITGAAPGGGFASQGGTSQAAPVIAGMAALAQEIAQNTLGRRLTPAEFHSLLLSTADTITDGDDENDNVANINAQVPRANMLALAEAISALAVDTPAPPQPADDDHGDDIANASGLRNRRPATGEIETGSDLDVFGMRLREGQQVRVDLRGAETGHGTLTDPLLTLYGPDGAAITTDDDGGDGLNARIEFTASQAGRYYFAAQSYGDNTGTYTIQARRSTLARSPDDDHAAGVDTRSRVAPGDDATGRLEAAGDRDWHALQVVAGGEYLIDIVGAGGESALADPLLRLYSADRTLLATDDDGGEGLNSQLIHTATADGTIYVEAGAYADRFEGDYRVSATLLSAPGDGGGDVPDDGSTEATVAPGAAYEGELDPVGDRDWVAVRLTGGSVYTFDMVGAGDAPVSDTYLRLLDSSGAELASDDDGGEGLFSRIETFAPRSSGTYYLSAGSYADSGSGGYVLSMSEQGGENGDLPAGRGTTSEIFAGGSVSSSLDFAGDRDWHGIELTAGQVYRIDLEGSGPNAVSDTYLRVYDGNANLVDEDDDGGEGLASSLIFTASSTGLHFISAAAYADQYEGGYTVSVEDLGLDDDFSGDTSTAGTLDADGAAMGDLEIAGDRDWFEVSLVRGGTYQFDALGADTSDGTLSDPIMNLYGPNGELIATDDDGGQGLNSQITWFATQTGAHYVGVGGYGDGRVGTYEVVSQTLSGAGDDFGDDASTGGVLAIGEEIAGELESAGDADWFAVDLTRGAEYRFDLVGGTLSDTTLTLYDQDGGLLAFDDDGGDGLNSLIEHAAGYSGVHYLSARSYGDNGEGTYALAARQTRAGVEDDFGDTVGGAGAVAIGGAISGELEAEGDRDWVEVELFAGDTYRFDLRGADSGGGDLLDPYLRLRDAMGHEIGYNDDGGVGYDSQLLFTAEESGAHYLDVQGYSSSYTGSWLLEAELA</sequence>
<keyword evidence="3 5" id="KW-0378">Hydrolase</keyword>
<dbReference type="InterPro" id="IPR050131">
    <property type="entry name" value="Peptidase_S8_subtilisin-like"/>
</dbReference>
<evidence type="ECO:0000256" key="7">
    <source>
        <dbReference type="SAM" id="MobiDB-lite"/>
    </source>
</evidence>
<dbReference type="Proteomes" id="UP000199118">
    <property type="component" value="Unassembled WGS sequence"/>
</dbReference>
<evidence type="ECO:0000259" key="8">
    <source>
        <dbReference type="Pfam" id="PF00082"/>
    </source>
</evidence>
<dbReference type="InterPro" id="IPR000209">
    <property type="entry name" value="Peptidase_S8/S53_dom"/>
</dbReference>
<dbReference type="InterPro" id="IPR036852">
    <property type="entry name" value="Peptidase_S8/S53_dom_sf"/>
</dbReference>
<dbReference type="EMBL" id="FNMZ01000011">
    <property type="protein sequence ID" value="SDX83039.1"/>
    <property type="molecule type" value="Genomic_DNA"/>
</dbReference>
<dbReference type="PROSITE" id="PS51892">
    <property type="entry name" value="SUBTILASE"/>
    <property type="match status" value="1"/>
</dbReference>
<organism evidence="10 11">
    <name type="scientific">Albimonas donghaensis</name>
    <dbReference type="NCBI Taxonomy" id="356660"/>
    <lineage>
        <taxon>Bacteria</taxon>
        <taxon>Pseudomonadati</taxon>
        <taxon>Pseudomonadota</taxon>
        <taxon>Alphaproteobacteria</taxon>
        <taxon>Rhodobacterales</taxon>
        <taxon>Paracoccaceae</taxon>
        <taxon>Albimonas</taxon>
    </lineage>
</organism>
<name>A0A1H3EYK2_9RHOB</name>
<dbReference type="InterPro" id="IPR023828">
    <property type="entry name" value="Peptidase_S8_Ser-AS"/>
</dbReference>
<evidence type="ECO:0000256" key="3">
    <source>
        <dbReference type="ARBA" id="ARBA00022801"/>
    </source>
</evidence>
<feature type="compositionally biased region" description="Basic and acidic residues" evidence="7">
    <location>
        <begin position="1"/>
        <end position="26"/>
    </location>
</feature>
<evidence type="ECO:0000256" key="5">
    <source>
        <dbReference type="PROSITE-ProRule" id="PRU01240"/>
    </source>
</evidence>
<dbReference type="PROSITE" id="PS00137">
    <property type="entry name" value="SUBTILASE_HIS"/>
    <property type="match status" value="1"/>
</dbReference>
<feature type="region of interest" description="Disordered" evidence="7">
    <location>
        <begin position="134"/>
        <end position="158"/>
    </location>
</feature>